<sequence length="92" mass="11129">MTISFKRLNQDELSQMRTDIFRGRPDRVTTYDLQRLMNERDAFEFMVKQQEAGQQRINEFLTVLEIQSQMEEQIKELKQRLEKYEPSLNQAV</sequence>
<proteinExistence type="predicted"/>
<accession>A0ABT4HYB9</accession>
<comment type="caution">
    <text evidence="1">The sequence shown here is derived from an EMBL/GenBank/DDBJ whole genome shotgun (WGS) entry which is preliminary data.</text>
</comment>
<dbReference type="EMBL" id="JAPTNG010000009">
    <property type="protein sequence ID" value="MCZ0831784.1"/>
    <property type="molecule type" value="Genomic_DNA"/>
</dbReference>
<organism evidence="1 2">
    <name type="scientific">Brevibacillus halotolerans</name>
    <dbReference type="NCBI Taxonomy" id="1507437"/>
    <lineage>
        <taxon>Bacteria</taxon>
        <taxon>Bacillati</taxon>
        <taxon>Bacillota</taxon>
        <taxon>Bacilli</taxon>
        <taxon>Bacillales</taxon>
        <taxon>Paenibacillaceae</taxon>
        <taxon>Brevibacillus</taxon>
    </lineage>
</organism>
<gene>
    <name evidence="1" type="ORF">O0535_13650</name>
</gene>
<dbReference type="Proteomes" id="UP001067708">
    <property type="component" value="Unassembled WGS sequence"/>
</dbReference>
<reference evidence="1" key="1">
    <citation type="submission" date="2022-09" db="EMBL/GenBank/DDBJ databases">
        <title>Genome analysis and characterization of larvicidal activity of Brevibacillus strains.</title>
        <authorList>
            <person name="Patrusheva E.V."/>
            <person name="Izotova A.O."/>
            <person name="Toshchakov S.V."/>
            <person name="Sineoky S.P."/>
        </authorList>
    </citation>
    <scope>NUCLEOTIDE SEQUENCE</scope>
    <source>
        <strain evidence="1">VKPM_B-13244</strain>
    </source>
</reference>
<name>A0ABT4HYB9_9BACL</name>
<evidence type="ECO:0000313" key="2">
    <source>
        <dbReference type="Proteomes" id="UP001067708"/>
    </source>
</evidence>
<protein>
    <submittedName>
        <fullName evidence="1">Uncharacterized protein</fullName>
    </submittedName>
</protein>
<dbReference type="RefSeq" id="WP_258417629.1">
    <property type="nucleotide sequence ID" value="NZ_JAPTNG010000009.1"/>
</dbReference>
<evidence type="ECO:0000313" key="1">
    <source>
        <dbReference type="EMBL" id="MCZ0831784.1"/>
    </source>
</evidence>
<keyword evidence="2" id="KW-1185">Reference proteome</keyword>